<feature type="region of interest" description="Disordered" evidence="1">
    <location>
        <begin position="96"/>
        <end position="115"/>
    </location>
</feature>
<feature type="compositionally biased region" description="Low complexity" evidence="1">
    <location>
        <begin position="96"/>
        <end position="114"/>
    </location>
</feature>
<proteinExistence type="predicted"/>
<dbReference type="InterPro" id="IPR025711">
    <property type="entry name" value="PepSY"/>
</dbReference>
<feature type="chain" id="PRO_5039167441" description="PepSY domain-containing protein" evidence="2">
    <location>
        <begin position="26"/>
        <end position="226"/>
    </location>
</feature>
<dbReference type="KEGG" id="sfic:EIZ62_11155"/>
<dbReference type="OrthoDB" id="4249677at2"/>
<dbReference type="Proteomes" id="UP000422572">
    <property type="component" value="Chromosome"/>
</dbReference>
<dbReference type="PROSITE" id="PS51257">
    <property type="entry name" value="PROKAR_LIPOPROTEIN"/>
    <property type="match status" value="1"/>
</dbReference>
<evidence type="ECO:0000259" key="3">
    <source>
        <dbReference type="Pfam" id="PF03413"/>
    </source>
</evidence>
<sequence>MTARLRLRTLSVALAAAVAAGPLLTACGEERAPRPAAAPSPVGSPAGTASPPGQTRDQAERKALLGATEVTWDKAAATAVAEVPRGKLADIELTWARPASGSPSPAGSPGTGARTPEWEATVAAQDGTAHAVRVDAVSGKVTSSLTDPDQDAEDKQEWAARLGAATVTPQQAAQTATGRTKGTVSAVQLDDEVWSVDVVTTNDWNKTTYDVDARTGKIVREHVDRD</sequence>
<gene>
    <name evidence="4" type="ORF">EIZ62_11155</name>
</gene>
<evidence type="ECO:0000313" key="4">
    <source>
        <dbReference type="EMBL" id="QGV78743.1"/>
    </source>
</evidence>
<feature type="compositionally biased region" description="Low complexity" evidence="1">
    <location>
        <begin position="34"/>
        <end position="53"/>
    </location>
</feature>
<reference evidence="4 5" key="1">
    <citation type="submission" date="2018-12" db="EMBL/GenBank/DDBJ databases">
        <title>Complete genome sequence of Streptomyces ficellus NRRL8067, the producer of ficellomycin, feldamycin and nojirimycin.</title>
        <authorList>
            <person name="Zhang H."/>
            <person name="Yue R."/>
            <person name="Liu Y."/>
            <person name="Li M."/>
            <person name="Mu H."/>
            <person name="Zhang J."/>
        </authorList>
    </citation>
    <scope>NUCLEOTIDE SEQUENCE [LARGE SCALE GENOMIC DNA]</scope>
    <source>
        <strain evidence="4 5">NRRL 8067</strain>
    </source>
</reference>
<evidence type="ECO:0000256" key="2">
    <source>
        <dbReference type="SAM" id="SignalP"/>
    </source>
</evidence>
<dbReference type="EMBL" id="CP034279">
    <property type="protein sequence ID" value="QGV78743.1"/>
    <property type="molecule type" value="Genomic_DNA"/>
</dbReference>
<name>A0A6I6F3Z7_9ACTN</name>
<feature type="domain" description="PepSY" evidence="3">
    <location>
        <begin position="167"/>
        <end position="221"/>
    </location>
</feature>
<keyword evidence="2" id="KW-0732">Signal</keyword>
<keyword evidence="5" id="KW-1185">Reference proteome</keyword>
<feature type="signal peptide" evidence="2">
    <location>
        <begin position="1"/>
        <end position="25"/>
    </location>
</feature>
<dbReference type="AlphaFoldDB" id="A0A6I6F3Z7"/>
<feature type="region of interest" description="Disordered" evidence="1">
    <location>
        <begin position="30"/>
        <end position="60"/>
    </location>
</feature>
<dbReference type="Pfam" id="PF03413">
    <property type="entry name" value="PepSY"/>
    <property type="match status" value="1"/>
</dbReference>
<dbReference type="RefSeq" id="WP_156692536.1">
    <property type="nucleotide sequence ID" value="NZ_CP034279.1"/>
</dbReference>
<protein>
    <recommendedName>
        <fullName evidence="3">PepSY domain-containing protein</fullName>
    </recommendedName>
</protein>
<evidence type="ECO:0000256" key="1">
    <source>
        <dbReference type="SAM" id="MobiDB-lite"/>
    </source>
</evidence>
<organism evidence="4 5">
    <name type="scientific">Streptomyces ficellus</name>
    <dbReference type="NCBI Taxonomy" id="1977088"/>
    <lineage>
        <taxon>Bacteria</taxon>
        <taxon>Bacillati</taxon>
        <taxon>Actinomycetota</taxon>
        <taxon>Actinomycetes</taxon>
        <taxon>Kitasatosporales</taxon>
        <taxon>Streptomycetaceae</taxon>
        <taxon>Streptomyces</taxon>
    </lineage>
</organism>
<dbReference type="Gene3D" id="3.10.450.40">
    <property type="match status" value="2"/>
</dbReference>
<accession>A0A6I6F3Z7</accession>
<evidence type="ECO:0000313" key="5">
    <source>
        <dbReference type="Proteomes" id="UP000422572"/>
    </source>
</evidence>